<evidence type="ECO:0000313" key="1">
    <source>
        <dbReference type="EMBL" id="KAJ8791358.1"/>
    </source>
</evidence>
<name>A0AB34HGE8_ESCRO</name>
<keyword evidence="2" id="KW-1185">Reference proteome</keyword>
<gene>
    <name evidence="1" type="ORF">J1605_004305</name>
</gene>
<accession>A0AB34HGE8</accession>
<dbReference type="EMBL" id="JAIQCJ010001291">
    <property type="protein sequence ID" value="KAJ8791358.1"/>
    <property type="molecule type" value="Genomic_DNA"/>
</dbReference>
<sequence length="183" mass="19676">MAVSLLSDRCCDISRVSGILVGGCGTPLVRGPARDAVVCLAGGRHAVPGPAPAVQVTEEKQLSSGPGLPASNVGQPRAQKDGATCWRLHCGQEGNPGLNHVRRPQAAFGCGFPFDVRFWLRAGAGSTSCKQEISKIHHTRRSEAQLNLLSGYLSDEQNTLQNLRTFLSRKEKLIQNQRIRQGP</sequence>
<reference evidence="1 2" key="1">
    <citation type="submission" date="2022-11" db="EMBL/GenBank/DDBJ databases">
        <title>Whole genome sequence of Eschrichtius robustus ER-17-0199.</title>
        <authorList>
            <person name="Bruniche-Olsen A."/>
            <person name="Black A.N."/>
            <person name="Fields C.J."/>
            <person name="Walden K."/>
            <person name="Dewoody J.A."/>
        </authorList>
    </citation>
    <scope>NUCLEOTIDE SEQUENCE [LARGE SCALE GENOMIC DNA]</scope>
    <source>
        <strain evidence="1">ER-17-0199</strain>
        <tissue evidence="1">Blubber</tissue>
    </source>
</reference>
<evidence type="ECO:0000313" key="2">
    <source>
        <dbReference type="Proteomes" id="UP001159641"/>
    </source>
</evidence>
<protein>
    <submittedName>
        <fullName evidence="1">Uncharacterized protein</fullName>
    </submittedName>
</protein>
<organism evidence="1 2">
    <name type="scientific">Eschrichtius robustus</name>
    <name type="common">California gray whale</name>
    <name type="synonym">Eschrichtius gibbosus</name>
    <dbReference type="NCBI Taxonomy" id="9764"/>
    <lineage>
        <taxon>Eukaryota</taxon>
        <taxon>Metazoa</taxon>
        <taxon>Chordata</taxon>
        <taxon>Craniata</taxon>
        <taxon>Vertebrata</taxon>
        <taxon>Euteleostomi</taxon>
        <taxon>Mammalia</taxon>
        <taxon>Eutheria</taxon>
        <taxon>Laurasiatheria</taxon>
        <taxon>Artiodactyla</taxon>
        <taxon>Whippomorpha</taxon>
        <taxon>Cetacea</taxon>
        <taxon>Mysticeti</taxon>
        <taxon>Eschrichtiidae</taxon>
        <taxon>Eschrichtius</taxon>
    </lineage>
</organism>
<dbReference type="Proteomes" id="UP001159641">
    <property type="component" value="Unassembled WGS sequence"/>
</dbReference>
<dbReference type="AlphaFoldDB" id="A0AB34HGE8"/>
<proteinExistence type="predicted"/>
<comment type="caution">
    <text evidence="1">The sequence shown here is derived from an EMBL/GenBank/DDBJ whole genome shotgun (WGS) entry which is preliminary data.</text>
</comment>